<dbReference type="EMBL" id="KB008053">
    <property type="protein sequence ID" value="ELR14389.1"/>
    <property type="molecule type" value="Genomic_DNA"/>
</dbReference>
<evidence type="ECO:0000313" key="2">
    <source>
        <dbReference type="Proteomes" id="UP000011083"/>
    </source>
</evidence>
<dbReference type="KEGG" id="acan:ACA1_380340"/>
<dbReference type="SUPFAM" id="SSF52047">
    <property type="entry name" value="RNI-like"/>
    <property type="match status" value="1"/>
</dbReference>
<dbReference type="RefSeq" id="XP_004336402.1">
    <property type="nucleotide sequence ID" value="XM_004336354.1"/>
</dbReference>
<gene>
    <name evidence="1" type="ORF">ACA1_380340</name>
</gene>
<dbReference type="InterPro" id="IPR032675">
    <property type="entry name" value="LRR_dom_sf"/>
</dbReference>
<dbReference type="GO" id="GO:0031146">
    <property type="term" value="P:SCF-dependent proteasomal ubiquitin-dependent protein catabolic process"/>
    <property type="evidence" value="ECO:0007669"/>
    <property type="project" value="TreeGrafter"/>
</dbReference>
<keyword evidence="2" id="KW-1185">Reference proteome</keyword>
<feature type="non-terminal residue" evidence="1">
    <location>
        <position position="401"/>
    </location>
</feature>
<organism evidence="1 2">
    <name type="scientific">Acanthamoeba castellanii (strain ATCC 30010 / Neff)</name>
    <dbReference type="NCBI Taxonomy" id="1257118"/>
    <lineage>
        <taxon>Eukaryota</taxon>
        <taxon>Amoebozoa</taxon>
        <taxon>Discosea</taxon>
        <taxon>Longamoebia</taxon>
        <taxon>Centramoebida</taxon>
        <taxon>Acanthamoebidae</taxon>
        <taxon>Acanthamoeba</taxon>
    </lineage>
</organism>
<sequence length="401" mass="44520">VWCLIAAYLGPGWRHLARLSLVSRYLHGVVWGQATAIDLSALSSSIASWWRSYLAQRRHRLPPDHAQPREEQEAESRDPLEHILRFVRHHSPELRWLSLPGSFALHHAPLLVADLRHLALHAVTDAESTVAATVARLPYLTSLRLSGMGVTDALLNELPGSLTSLWVESPCPDPTAFRGTFQRLPPSLTTLRLHLCHTLVIPRFDLLSPNLRTLDLTGSRRITGRMLDKLPRMLLVLKLRDCRSIMQAELAPALTRLNLLQELDLRGAMAFLPASLRVLRLSGPLTDGIMPLLPRQLEALTLFNMPLISDDALSCFLAEVAARLTSLTLAFCPKLTDAGLKPLPHNLVALKIKGGGRKCRITEAAFQCLPATLRRLHVASAPFVHVPSLSLPPSLYFVHRP</sequence>
<dbReference type="STRING" id="1257118.L8GNJ3"/>
<dbReference type="GO" id="GO:0019005">
    <property type="term" value="C:SCF ubiquitin ligase complex"/>
    <property type="evidence" value="ECO:0007669"/>
    <property type="project" value="TreeGrafter"/>
</dbReference>
<dbReference type="Gene3D" id="3.80.10.10">
    <property type="entry name" value="Ribonuclease Inhibitor"/>
    <property type="match status" value="3"/>
</dbReference>
<evidence type="ECO:0000313" key="1">
    <source>
        <dbReference type="EMBL" id="ELR14389.1"/>
    </source>
</evidence>
<dbReference type="PANTHER" id="PTHR13318">
    <property type="entry name" value="PARTNER OF PAIRED, ISOFORM B-RELATED"/>
    <property type="match status" value="1"/>
</dbReference>
<proteinExistence type="predicted"/>
<protein>
    <submittedName>
        <fullName evidence="1">Leucine rich repeat-containing protein</fullName>
    </submittedName>
</protein>
<reference evidence="1 2" key="1">
    <citation type="journal article" date="2013" name="Genome Biol.">
        <title>Genome of Acanthamoeba castellanii highlights extensive lateral gene transfer and early evolution of tyrosine kinase signaling.</title>
        <authorList>
            <person name="Clarke M."/>
            <person name="Lohan A.J."/>
            <person name="Liu B."/>
            <person name="Lagkouvardos I."/>
            <person name="Roy S."/>
            <person name="Zafar N."/>
            <person name="Bertelli C."/>
            <person name="Schilde C."/>
            <person name="Kianianmomeni A."/>
            <person name="Burglin T.R."/>
            <person name="Frech C."/>
            <person name="Turcotte B."/>
            <person name="Kopec K.O."/>
            <person name="Synnott J.M."/>
            <person name="Choo C."/>
            <person name="Paponov I."/>
            <person name="Finkler A."/>
            <person name="Soon Heng Tan C."/>
            <person name="Hutchins A.P."/>
            <person name="Weinmeier T."/>
            <person name="Rattei T."/>
            <person name="Chu J.S."/>
            <person name="Gimenez G."/>
            <person name="Irimia M."/>
            <person name="Rigden D.J."/>
            <person name="Fitzpatrick D.A."/>
            <person name="Lorenzo-Morales J."/>
            <person name="Bateman A."/>
            <person name="Chiu C.H."/>
            <person name="Tang P."/>
            <person name="Hegemann P."/>
            <person name="Fromm H."/>
            <person name="Raoult D."/>
            <person name="Greub G."/>
            <person name="Miranda-Saavedra D."/>
            <person name="Chen N."/>
            <person name="Nash P."/>
            <person name="Ginger M.L."/>
            <person name="Horn M."/>
            <person name="Schaap P."/>
            <person name="Caler L."/>
            <person name="Loftus B."/>
        </authorList>
    </citation>
    <scope>NUCLEOTIDE SEQUENCE [LARGE SCALE GENOMIC DNA]</scope>
    <source>
        <strain evidence="1 2">Neff</strain>
    </source>
</reference>
<dbReference type="VEuPathDB" id="AmoebaDB:ACA1_380340"/>
<dbReference type="GeneID" id="14914962"/>
<dbReference type="Proteomes" id="UP000011083">
    <property type="component" value="Unassembled WGS sequence"/>
</dbReference>
<dbReference type="PANTHER" id="PTHR13318:SF247">
    <property type="entry name" value="GH16156P"/>
    <property type="match status" value="1"/>
</dbReference>
<accession>L8GNJ3</accession>
<dbReference type="AlphaFoldDB" id="L8GNJ3"/>
<name>L8GNJ3_ACACF</name>